<proteinExistence type="predicted"/>
<dbReference type="Proteomes" id="UP000240357">
    <property type="component" value="Unassembled WGS sequence"/>
</dbReference>
<keyword evidence="2" id="KW-1185">Reference proteome</keyword>
<evidence type="ECO:0000313" key="1">
    <source>
        <dbReference type="EMBL" id="PSR52125.1"/>
    </source>
</evidence>
<dbReference type="OrthoDB" id="978645at2"/>
<sequence>MRQISFTFFLFCLLFVFTNTFFAQKGGSIYKTGIGLRGGYYATGLSIKQVIKNEVAVESILGAGSRRCGVMLPLIYEKHDSAFQARGLKWFYGLGGHVDSYQSDCYYRRKRYVVFDRVNVAAIGVDGVLDLEYAFPEIPFTLTLDYKPFAETLPGELMATAMPV</sequence>
<dbReference type="AlphaFoldDB" id="A0A2T2Y9D4"/>
<dbReference type="EMBL" id="PYFT01000001">
    <property type="protein sequence ID" value="PSR52125.1"/>
    <property type="molecule type" value="Genomic_DNA"/>
</dbReference>
<reference evidence="1 2" key="1">
    <citation type="submission" date="2018-03" db="EMBL/GenBank/DDBJ databases">
        <title>Adhaeribacter sp. HMF7605 Genome sequencing and assembly.</title>
        <authorList>
            <person name="Kang H."/>
            <person name="Kang J."/>
            <person name="Cha I."/>
            <person name="Kim H."/>
            <person name="Joh K."/>
        </authorList>
    </citation>
    <scope>NUCLEOTIDE SEQUENCE [LARGE SCALE GENOMIC DNA]</scope>
    <source>
        <strain evidence="1 2">HMF7605</strain>
    </source>
</reference>
<protein>
    <recommendedName>
        <fullName evidence="3">Outer membrane protein beta-barrel domain-containing protein</fullName>
    </recommendedName>
</protein>
<accession>A0A2T2Y9D4</accession>
<organism evidence="1 2">
    <name type="scientific">Adhaeribacter arboris</name>
    <dbReference type="NCBI Taxonomy" id="2072846"/>
    <lineage>
        <taxon>Bacteria</taxon>
        <taxon>Pseudomonadati</taxon>
        <taxon>Bacteroidota</taxon>
        <taxon>Cytophagia</taxon>
        <taxon>Cytophagales</taxon>
        <taxon>Hymenobacteraceae</taxon>
        <taxon>Adhaeribacter</taxon>
    </lineage>
</organism>
<name>A0A2T2Y9D4_9BACT</name>
<comment type="caution">
    <text evidence="1">The sequence shown here is derived from an EMBL/GenBank/DDBJ whole genome shotgun (WGS) entry which is preliminary data.</text>
</comment>
<gene>
    <name evidence="1" type="ORF">AHMF7605_00600</name>
</gene>
<evidence type="ECO:0008006" key="3">
    <source>
        <dbReference type="Google" id="ProtNLM"/>
    </source>
</evidence>
<evidence type="ECO:0000313" key="2">
    <source>
        <dbReference type="Proteomes" id="UP000240357"/>
    </source>
</evidence>
<dbReference type="RefSeq" id="WP_106925443.1">
    <property type="nucleotide sequence ID" value="NZ_PYFT01000001.1"/>
</dbReference>